<sequence length="440" mass="50135">MPFFSLIKRLFKFKNPYNNSFFSFLLLASIGIKMLAYTAFHLNRSPSINGQSSSIFSKKRVHSMLLKRFSVSIGIILLLLLPSVMAAPMLLDKNITRQLRQILKEEVKKQGIPGAVVAVSTPQGDWIEAIGLADKERRIPMRITDRFRVASVTKTFVAVVVLRFVEQGLLQLDEPIRRWLPPRVSRRLLHSEEITLRQLLNHTSAIPDYLESEKLVSIMQEDPYRQWTIEEILEYVYTLPPYTDRIGTVSYYSNTNYLLLELILNQISDEPLAKLIRRFISTPLHLQNTFLEIQEKVNFVQGYEDWDGDGQIDNVTTPPVDSGYGFADGGLVSSAEDLMHFIQALLAKKRLLSHEMMQEMTSLVEDSDVDEEYGLGLESFFLEGYHVWGHSGRNTGFLTEMRYIPDADITIVILINAGGEADPYQIFEQMFKAMIGAGLG</sequence>
<organism evidence="3 4">
    <name type="scientific">Beggiatoa leptomitoformis</name>
    <dbReference type="NCBI Taxonomy" id="288004"/>
    <lineage>
        <taxon>Bacteria</taxon>
        <taxon>Pseudomonadati</taxon>
        <taxon>Pseudomonadota</taxon>
        <taxon>Gammaproteobacteria</taxon>
        <taxon>Thiotrichales</taxon>
        <taxon>Thiotrichaceae</taxon>
        <taxon>Beggiatoa</taxon>
    </lineage>
</organism>
<keyword evidence="1" id="KW-1133">Transmembrane helix</keyword>
<name>A0A2N9YGH6_9GAMM</name>
<evidence type="ECO:0000313" key="3">
    <source>
        <dbReference type="EMBL" id="AUI69610.2"/>
    </source>
</evidence>
<feature type="domain" description="Beta-lactamase-related" evidence="2">
    <location>
        <begin position="99"/>
        <end position="421"/>
    </location>
</feature>
<dbReference type="STRING" id="288004.AL038_10740"/>
<dbReference type="PANTHER" id="PTHR46825">
    <property type="entry name" value="D-ALANYL-D-ALANINE-CARBOXYPEPTIDASE/ENDOPEPTIDASE AMPH"/>
    <property type="match status" value="1"/>
</dbReference>
<dbReference type="InterPro" id="IPR012338">
    <property type="entry name" value="Beta-lactam/transpept-like"/>
</dbReference>
<dbReference type="Gene3D" id="3.40.710.10">
    <property type="entry name" value="DD-peptidase/beta-lactamase superfamily"/>
    <property type="match status" value="1"/>
</dbReference>
<accession>A0A2N9YGH6</accession>
<dbReference type="InterPro" id="IPR050491">
    <property type="entry name" value="AmpC-like"/>
</dbReference>
<dbReference type="EMBL" id="CP018889">
    <property type="protein sequence ID" value="AUI69610.2"/>
    <property type="molecule type" value="Genomic_DNA"/>
</dbReference>
<dbReference type="InterPro" id="IPR001466">
    <property type="entry name" value="Beta-lactam-related"/>
</dbReference>
<keyword evidence="3" id="KW-0378">Hydrolase</keyword>
<keyword evidence="1" id="KW-0472">Membrane</keyword>
<dbReference type="GO" id="GO:0016787">
    <property type="term" value="F:hydrolase activity"/>
    <property type="evidence" value="ECO:0007669"/>
    <property type="project" value="UniProtKB-KW"/>
</dbReference>
<evidence type="ECO:0000259" key="2">
    <source>
        <dbReference type="Pfam" id="PF00144"/>
    </source>
</evidence>
<dbReference type="AlphaFoldDB" id="A0A2N9YGH6"/>
<dbReference type="SUPFAM" id="SSF56601">
    <property type="entry name" value="beta-lactamase/transpeptidase-like"/>
    <property type="match status" value="1"/>
</dbReference>
<proteinExistence type="predicted"/>
<keyword evidence="1" id="KW-0812">Transmembrane</keyword>
<gene>
    <name evidence="3" type="ORF">BLE401_13530</name>
</gene>
<feature type="transmembrane region" description="Helical" evidence="1">
    <location>
        <begin position="21"/>
        <end position="40"/>
    </location>
</feature>
<protein>
    <submittedName>
        <fullName evidence="3">Serine hydrolase</fullName>
    </submittedName>
</protein>
<evidence type="ECO:0000313" key="4">
    <source>
        <dbReference type="Proteomes" id="UP000234271"/>
    </source>
</evidence>
<dbReference type="PANTHER" id="PTHR46825:SF7">
    <property type="entry name" value="D-ALANYL-D-ALANINE CARBOXYPEPTIDASE"/>
    <property type="match status" value="1"/>
</dbReference>
<dbReference type="Proteomes" id="UP000234271">
    <property type="component" value="Chromosome"/>
</dbReference>
<evidence type="ECO:0000256" key="1">
    <source>
        <dbReference type="SAM" id="Phobius"/>
    </source>
</evidence>
<feature type="transmembrane region" description="Helical" evidence="1">
    <location>
        <begin position="69"/>
        <end position="91"/>
    </location>
</feature>
<keyword evidence="4" id="KW-1185">Reference proteome</keyword>
<reference evidence="4" key="1">
    <citation type="submission" date="2016-12" db="EMBL/GenBank/DDBJ databases">
        <title>Complete Genome Sequence of Beggiatoa leptomitiformis D-401.</title>
        <authorList>
            <person name="Fomenkov A."/>
            <person name="Vincze T."/>
            <person name="Grabovich M."/>
            <person name="Anton B.P."/>
            <person name="Dubinina G."/>
            <person name="Orlova M."/>
            <person name="Belousova E."/>
            <person name="Roberts R.J."/>
        </authorList>
    </citation>
    <scope>NUCLEOTIDE SEQUENCE [LARGE SCALE GENOMIC DNA]</scope>
    <source>
        <strain evidence="4">D-401</strain>
    </source>
</reference>
<dbReference type="Pfam" id="PF00144">
    <property type="entry name" value="Beta-lactamase"/>
    <property type="match status" value="1"/>
</dbReference>